<dbReference type="InterPro" id="IPR015883">
    <property type="entry name" value="Glyco_hydro_20_cat"/>
</dbReference>
<evidence type="ECO:0000259" key="10">
    <source>
        <dbReference type="SMART" id="SM01081"/>
    </source>
</evidence>
<keyword evidence="5" id="KW-0326">Glycosidase</keyword>
<feature type="chain" id="PRO_5046257384" description="beta-N-acetylhexosaminidase" evidence="9">
    <location>
        <begin position="20"/>
        <end position="868"/>
    </location>
</feature>
<evidence type="ECO:0000313" key="12">
    <source>
        <dbReference type="Proteomes" id="UP001499988"/>
    </source>
</evidence>
<feature type="signal peptide" evidence="9">
    <location>
        <begin position="1"/>
        <end position="19"/>
    </location>
</feature>
<dbReference type="Proteomes" id="UP001499988">
    <property type="component" value="Unassembled WGS sequence"/>
</dbReference>
<keyword evidence="9" id="KW-0732">Signal</keyword>
<evidence type="ECO:0000256" key="9">
    <source>
        <dbReference type="SAM" id="SignalP"/>
    </source>
</evidence>
<dbReference type="SUPFAM" id="SSF55545">
    <property type="entry name" value="beta-N-acetylhexosaminidase-like domain"/>
    <property type="match status" value="1"/>
</dbReference>
<dbReference type="InterPro" id="IPR012291">
    <property type="entry name" value="CBM2_carb-bd_dom_sf"/>
</dbReference>
<dbReference type="Pfam" id="PF03173">
    <property type="entry name" value="CHB_HEX"/>
    <property type="match status" value="1"/>
</dbReference>
<dbReference type="InterPro" id="IPR014756">
    <property type="entry name" value="Ig_E-set"/>
</dbReference>
<dbReference type="CDD" id="cd02847">
    <property type="entry name" value="E_set_Chitobiase_C"/>
    <property type="match status" value="1"/>
</dbReference>
<feature type="region of interest" description="Disordered" evidence="8">
    <location>
        <begin position="841"/>
        <end position="868"/>
    </location>
</feature>
<dbReference type="Gene3D" id="3.30.379.10">
    <property type="entry name" value="Chitobiase/beta-hexosaminidase domain 2-like"/>
    <property type="match status" value="1"/>
</dbReference>
<keyword evidence="4" id="KW-0378">Hydrolase</keyword>
<dbReference type="SUPFAM" id="SSF81296">
    <property type="entry name" value="E set domains"/>
    <property type="match status" value="1"/>
</dbReference>
<proteinExistence type="inferred from homology"/>
<evidence type="ECO:0000313" key="11">
    <source>
        <dbReference type="EMBL" id="GAA4872872.1"/>
    </source>
</evidence>
<dbReference type="EC" id="3.2.1.52" evidence="3"/>
<comment type="caution">
    <text evidence="11">The sequence shown here is derived from an EMBL/GenBank/DDBJ whole genome shotgun (WGS) entry which is preliminary data.</text>
</comment>
<dbReference type="Gene3D" id="3.20.20.80">
    <property type="entry name" value="Glycosidases"/>
    <property type="match status" value="1"/>
</dbReference>
<dbReference type="SUPFAM" id="SSF49384">
    <property type="entry name" value="Carbohydrate-binding domain"/>
    <property type="match status" value="1"/>
</dbReference>
<dbReference type="InterPro" id="IPR013783">
    <property type="entry name" value="Ig-like_fold"/>
</dbReference>
<comment type="catalytic activity">
    <reaction evidence="1">
        <text>Hydrolysis of terminal non-reducing N-acetyl-D-hexosamine residues in N-acetyl-beta-D-hexosaminides.</text>
        <dbReference type="EC" id="3.2.1.52"/>
    </reaction>
</comment>
<evidence type="ECO:0000256" key="1">
    <source>
        <dbReference type="ARBA" id="ARBA00001231"/>
    </source>
</evidence>
<evidence type="ECO:0000256" key="4">
    <source>
        <dbReference type="ARBA" id="ARBA00022801"/>
    </source>
</evidence>
<dbReference type="PROSITE" id="PS51257">
    <property type="entry name" value="PROKAR_LIPOPROTEIN"/>
    <property type="match status" value="1"/>
</dbReference>
<comment type="similarity">
    <text evidence="2">Belongs to the glycosyl hydrolase 20 family.</text>
</comment>
<name>A0ABP9EC92_9GAMM</name>
<feature type="domain" description="Chitobiase/beta-hexosaminidases N-terminal" evidence="10">
    <location>
        <begin position="33"/>
        <end position="198"/>
    </location>
</feature>
<evidence type="ECO:0000256" key="2">
    <source>
        <dbReference type="ARBA" id="ARBA00006285"/>
    </source>
</evidence>
<evidence type="ECO:0000256" key="5">
    <source>
        <dbReference type="ARBA" id="ARBA00023295"/>
    </source>
</evidence>
<dbReference type="InterPro" id="IPR025705">
    <property type="entry name" value="Beta_hexosaminidase_sua/sub"/>
</dbReference>
<evidence type="ECO:0000256" key="7">
    <source>
        <dbReference type="ARBA" id="ARBA00033000"/>
    </source>
</evidence>
<dbReference type="InterPro" id="IPR029018">
    <property type="entry name" value="Hex-like_dom2"/>
</dbReference>
<dbReference type="PANTHER" id="PTHR22600">
    <property type="entry name" value="BETA-HEXOSAMINIDASE"/>
    <property type="match status" value="1"/>
</dbReference>
<dbReference type="RefSeq" id="WP_345332407.1">
    <property type="nucleotide sequence ID" value="NZ_BAABJZ010000003.1"/>
</dbReference>
<dbReference type="InterPro" id="IPR008965">
    <property type="entry name" value="CBM2/CBM3_carb-bd_dom_sf"/>
</dbReference>
<dbReference type="InterPro" id="IPR004866">
    <property type="entry name" value="CHB/HEX_N_dom"/>
</dbReference>
<dbReference type="SMART" id="SM01081">
    <property type="entry name" value="CHB_HEX"/>
    <property type="match status" value="1"/>
</dbReference>
<sequence>MSRVMWCLGLLGLTGVLMGCQPTSEQPLVPLAQQLDVRYQVLDNRPDPQCDPAKGDGACYRAQITLTAGESPLPASGWEIRFSQISFVQSAEGPLQIEHLNGDLHRLYPTAAFAGLAPGEQISVPFRANFWSVSNWDAIPNYILMMEGAEPAVIASTREARDPETGLWDLPFVEPLTDPERQLKRTAQDHTPLATAQRLYQVNHALGAQPSAARGVVPTPRTLTFLDEAPVHLARGWHLLSNEFSAMTAPWQRLALLGFDADAHGVPIHLSRESGLAAEGYRLTVGAEAIRIVASTQTGAFYGLQTLAGLIRLDEPTLPAVQIVDEPRYDYRGMHIDIARNYSGEAALYTLLDQMAAYKLNKLHLHMADDEGWRLAIPGLPELTELGAQRCADDSEQRCLLPQLGAGTDPTSAVNGYLSREEYIALLQYAAKRHIEVIPSLDMPGHSRAAVAAMGLRQRRLLAQGKTEQADQYRLHDVEDAPQYLSVQYYTDNTINPCLDSSYAFIGKVLDEVKAMHDAAGVPLRMYHIGADETEHAWDHSPRCEALIASELDLDSTEALTGYFIRRVVQLLNERGIRAAGWSDGMLKAAAQLDIPVTSYSWDLLAWGGHAKAHQQMRLGWDVVLSSPDALYFDFPYEADPDEGGYYWGSRNTNSYKVFSLQPDNLPVHAEIWRDRQGNGYQAKDTLPRLLAHGLRGIQGQLWTETTRHADVIEYKLFPRLLALAERAWHRADWELAYRPGRDFGPDTRHFQQQAQRDADWRRFAALLGQQELAKLDRSGVAYRIPTPGAQIAQGQLHTNAIFPGLPLEYRIGDGAWQRWQQPVSVDGSVEVRARSVDEARPGRSLRVQPLELSSQRAALDKPTHGER</sequence>
<reference evidence="12" key="1">
    <citation type="journal article" date="2019" name="Int. J. Syst. Evol. Microbiol.">
        <title>The Global Catalogue of Microorganisms (GCM) 10K type strain sequencing project: providing services to taxonomists for standard genome sequencing and annotation.</title>
        <authorList>
            <consortium name="The Broad Institute Genomics Platform"/>
            <consortium name="The Broad Institute Genome Sequencing Center for Infectious Disease"/>
            <person name="Wu L."/>
            <person name="Ma J."/>
        </authorList>
    </citation>
    <scope>NUCLEOTIDE SEQUENCE [LARGE SCALE GENOMIC DNA]</scope>
    <source>
        <strain evidence="12">JCM 18401</strain>
    </source>
</reference>
<dbReference type="SUPFAM" id="SSF51445">
    <property type="entry name" value="(Trans)glycosidases"/>
    <property type="match status" value="1"/>
</dbReference>
<dbReference type="Gene3D" id="2.60.40.10">
    <property type="entry name" value="Immunoglobulins"/>
    <property type="match status" value="1"/>
</dbReference>
<evidence type="ECO:0000256" key="6">
    <source>
        <dbReference type="ARBA" id="ARBA00030512"/>
    </source>
</evidence>
<dbReference type="InterPro" id="IPR017853">
    <property type="entry name" value="GH"/>
</dbReference>
<keyword evidence="12" id="KW-1185">Reference proteome</keyword>
<protein>
    <recommendedName>
        <fullName evidence="3">beta-N-acetylhexosaminidase</fullName>
        <ecNumber evidence="3">3.2.1.52</ecNumber>
    </recommendedName>
    <alternativeName>
        <fullName evidence="6">Beta-N-acetylhexosaminidase</fullName>
    </alternativeName>
    <alternativeName>
        <fullName evidence="7">N-acetyl-beta-glucosaminidase</fullName>
    </alternativeName>
</protein>
<dbReference type="InterPro" id="IPR015882">
    <property type="entry name" value="HEX_bac_N"/>
</dbReference>
<dbReference type="Pfam" id="PF02838">
    <property type="entry name" value="Glyco_hydro_20b"/>
    <property type="match status" value="1"/>
</dbReference>
<accession>A0ABP9EC92</accession>
<dbReference type="EMBL" id="BAABJZ010000003">
    <property type="protein sequence ID" value="GAA4872872.1"/>
    <property type="molecule type" value="Genomic_DNA"/>
</dbReference>
<feature type="compositionally biased region" description="Basic and acidic residues" evidence="8">
    <location>
        <begin position="859"/>
        <end position="868"/>
    </location>
</feature>
<evidence type="ECO:0000256" key="8">
    <source>
        <dbReference type="SAM" id="MobiDB-lite"/>
    </source>
</evidence>
<evidence type="ECO:0000256" key="3">
    <source>
        <dbReference type="ARBA" id="ARBA00012663"/>
    </source>
</evidence>
<dbReference type="InterPro" id="IPR004867">
    <property type="entry name" value="CHB_C_dom"/>
</dbReference>
<dbReference type="PANTHER" id="PTHR22600:SF57">
    <property type="entry name" value="BETA-N-ACETYLHEXOSAMINIDASE"/>
    <property type="match status" value="1"/>
</dbReference>
<gene>
    <name evidence="11" type="ORF">GCM10023333_02120</name>
</gene>
<dbReference type="Pfam" id="PF03174">
    <property type="entry name" value="CHB_HEX_C"/>
    <property type="match status" value="1"/>
</dbReference>
<dbReference type="PRINTS" id="PR00738">
    <property type="entry name" value="GLHYDRLASE20"/>
</dbReference>
<dbReference type="Gene3D" id="2.60.40.290">
    <property type="match status" value="1"/>
</dbReference>
<dbReference type="Pfam" id="PF00728">
    <property type="entry name" value="Glyco_hydro_20"/>
    <property type="match status" value="1"/>
</dbReference>
<organism evidence="11 12">
    <name type="scientific">Ferrimonas pelagia</name>
    <dbReference type="NCBI Taxonomy" id="1177826"/>
    <lineage>
        <taxon>Bacteria</taxon>
        <taxon>Pseudomonadati</taxon>
        <taxon>Pseudomonadota</taxon>
        <taxon>Gammaproteobacteria</taxon>
        <taxon>Alteromonadales</taxon>
        <taxon>Ferrimonadaceae</taxon>
        <taxon>Ferrimonas</taxon>
    </lineage>
</organism>